<gene>
    <name evidence="4" type="ORF">DF3PB_1000005</name>
</gene>
<proteinExistence type="predicted"/>
<dbReference type="GO" id="GO:0015159">
    <property type="term" value="F:polysaccharide transmembrane transporter activity"/>
    <property type="evidence" value="ECO:0007669"/>
    <property type="project" value="InterPro"/>
</dbReference>
<dbReference type="Pfam" id="PF02563">
    <property type="entry name" value="Poly_export"/>
    <property type="match status" value="1"/>
</dbReference>
<accession>A0A380T8L0</accession>
<organism evidence="4">
    <name type="scientific">metagenome</name>
    <dbReference type="NCBI Taxonomy" id="256318"/>
    <lineage>
        <taxon>unclassified sequences</taxon>
        <taxon>metagenomes</taxon>
    </lineage>
</organism>
<dbReference type="AlphaFoldDB" id="A0A380T8L0"/>
<reference evidence="4" key="1">
    <citation type="submission" date="2018-07" db="EMBL/GenBank/DDBJ databases">
        <authorList>
            <person name="Quirk P.G."/>
            <person name="Krulwich T.A."/>
        </authorList>
    </citation>
    <scope>NUCLEOTIDE SEQUENCE</scope>
</reference>
<dbReference type="PANTHER" id="PTHR33619:SF3">
    <property type="entry name" value="POLYSACCHARIDE EXPORT PROTEIN GFCE-RELATED"/>
    <property type="match status" value="1"/>
</dbReference>
<dbReference type="EMBL" id="UIDG01000003">
    <property type="protein sequence ID" value="SUS03558.1"/>
    <property type="molecule type" value="Genomic_DNA"/>
</dbReference>
<dbReference type="InterPro" id="IPR049712">
    <property type="entry name" value="Poly_export"/>
</dbReference>
<evidence type="ECO:0000259" key="3">
    <source>
        <dbReference type="Pfam" id="PF10531"/>
    </source>
</evidence>
<dbReference type="Pfam" id="PF10531">
    <property type="entry name" value="SLBB"/>
    <property type="match status" value="1"/>
</dbReference>
<feature type="domain" description="Polysaccharide export protein N-terminal" evidence="2">
    <location>
        <begin position="38"/>
        <end position="113"/>
    </location>
</feature>
<protein>
    <submittedName>
        <fullName evidence="4">Polysaccharide export protein</fullName>
    </submittedName>
</protein>
<sequence length="191" mass="20519">MLKEYTQLRKWLVGVVAAISVVALAALALVAVPVPAAADTTGYRLGAGDKIRVQVFGHEDLGGEFAVDGSGNISLPMVRSVKAEGLTVSELEDEIENKLKPEYLLNPRVSVEVLNYRPFYIHGEVNQPGEYPYADGMTVIKAVALAGGYTYRARQSKVRITSVGSTGGARDAEPTAPVLPGDVIEVPERYF</sequence>
<evidence type="ECO:0000313" key="4">
    <source>
        <dbReference type="EMBL" id="SUS03558.1"/>
    </source>
</evidence>
<evidence type="ECO:0000259" key="2">
    <source>
        <dbReference type="Pfam" id="PF02563"/>
    </source>
</evidence>
<dbReference type="InterPro" id="IPR003715">
    <property type="entry name" value="Poly_export_N"/>
</dbReference>
<name>A0A380T8L0_9ZZZZ</name>
<dbReference type="Gene3D" id="3.30.1950.10">
    <property type="entry name" value="wza like domain"/>
    <property type="match status" value="1"/>
</dbReference>
<dbReference type="InterPro" id="IPR019554">
    <property type="entry name" value="Soluble_ligand-bd"/>
</dbReference>
<feature type="domain" description="Soluble ligand binding" evidence="3">
    <location>
        <begin position="119"/>
        <end position="168"/>
    </location>
</feature>
<evidence type="ECO:0000256" key="1">
    <source>
        <dbReference type="ARBA" id="ARBA00022729"/>
    </source>
</evidence>
<keyword evidence="1" id="KW-0732">Signal</keyword>
<dbReference type="PANTHER" id="PTHR33619">
    <property type="entry name" value="POLYSACCHARIDE EXPORT PROTEIN GFCE-RELATED"/>
    <property type="match status" value="1"/>
</dbReference>